<dbReference type="CDD" id="cd00067">
    <property type="entry name" value="GAL4"/>
    <property type="match status" value="1"/>
</dbReference>
<feature type="compositionally biased region" description="Low complexity" evidence="4">
    <location>
        <begin position="826"/>
        <end position="840"/>
    </location>
</feature>
<dbReference type="GO" id="GO:0003677">
    <property type="term" value="F:DNA binding"/>
    <property type="evidence" value="ECO:0007669"/>
    <property type="project" value="InterPro"/>
</dbReference>
<dbReference type="GO" id="GO:0006351">
    <property type="term" value="P:DNA-templated transcription"/>
    <property type="evidence" value="ECO:0007669"/>
    <property type="project" value="InterPro"/>
</dbReference>
<evidence type="ECO:0000313" key="8">
    <source>
        <dbReference type="Proteomes" id="UP000746612"/>
    </source>
</evidence>
<reference evidence="7" key="1">
    <citation type="submission" date="2021-03" db="EMBL/GenBank/DDBJ databases">
        <authorList>
            <person name="Alouane T."/>
            <person name="Langin T."/>
            <person name="Bonhomme L."/>
        </authorList>
    </citation>
    <scope>NUCLEOTIDE SEQUENCE</scope>
    <source>
        <strain evidence="7">MDC_Fg202</strain>
    </source>
</reference>
<dbReference type="Pfam" id="PF04082">
    <property type="entry name" value="Fungal_trans"/>
    <property type="match status" value="1"/>
</dbReference>
<dbReference type="GO" id="GO:0008270">
    <property type="term" value="F:zinc ion binding"/>
    <property type="evidence" value="ECO:0007669"/>
    <property type="project" value="InterPro"/>
</dbReference>
<keyword evidence="3" id="KW-0539">Nucleus</keyword>
<dbReference type="GO" id="GO:0000981">
    <property type="term" value="F:DNA-binding transcription factor activity, RNA polymerase II-specific"/>
    <property type="evidence" value="ECO:0007669"/>
    <property type="project" value="InterPro"/>
</dbReference>
<feature type="compositionally biased region" description="Acidic residues" evidence="4">
    <location>
        <begin position="144"/>
        <end position="161"/>
    </location>
</feature>
<feature type="region of interest" description="Disordered" evidence="4">
    <location>
        <begin position="50"/>
        <end position="97"/>
    </location>
</feature>
<comment type="caution">
    <text evidence="7">The sequence shown here is derived from an EMBL/GenBank/DDBJ whole genome shotgun (WGS) entry which is preliminary data.</text>
</comment>
<sequence length="861" mass="95026">MTPTPPSTNSSQGGRSPEEQFRVVRKRNRVPLSCHPCRTRKYVHLDPVMPTRKCDRSHPCSNCTKREGMGTSSCSYATPVSRKKNQSQGDSSPDDMQNRIDRLEGLVLSLMHGGANIDAASAAAAGAAARSATDSGSSAKVEREDENAMTYDEEENSDEEDGLATSLGFLKVDTDKGKSLYVGQEHWHTILADISEVKNYFTSHKKELESSYERVKSSKPQAAREGPTLLLGATPASEIEIRAELPPKSAVLTLCSRYFNSMDNAVNIIHGPTFQQQLKDHWQDPNKTPIMWLGMLYSILCLAMLSYHKVGDEPPEWRGRTLELANEYRLRTVQCLIKSDYTKPNEYTVETMILYVFGEYSSRWDADLGLWLIVSLIVRIAFRMGYHRDAKWFPTITPFQAEMRRRTWALVRMSDVIFSHQVSLPSMIYENDCDTQLPNNIFDDEFYPDIKELPPSRPSTVATPIAYMIAKSRLCNELGNILQATGQVGKHVPYDEIIRFDAKLRQIMQELPPHLKLTTLEGSHDPVTLIIARFNVDILYQKILCLLHRKYLPRARQSPRYAHSRRAAIEASLTALDHLAVLYRESQSHGRLRSVGWFVKSIATKDFTLPAMLVILDLHFDNIAAQSAIRQDDEGAAMWDDEQRSKMIGSLETARKIWNTLADTSMEAFKAAKVLDIMLEKIKDPSSSNADITGVPSPMPGLMSGIGADISPPMAPGFVSPNGLPEFNATANPFSTPNPAAFMGMDFGMPGPEGIDFQTDGFAGAGPASPFSSMFGNLGAGNNAGMDMAANFDWNAFENYTQMANWGADQSFQIYGSGGDQSSLDQTSSLGGRSGSTSQGQGIGRRGGGGGGANGTDANMQ</sequence>
<protein>
    <submittedName>
        <fullName evidence="7">Uncharacterized protein</fullName>
    </submittedName>
</protein>
<organism evidence="7 8">
    <name type="scientific">Gibberella zeae</name>
    <name type="common">Wheat head blight fungus</name>
    <name type="synonym">Fusarium graminearum</name>
    <dbReference type="NCBI Taxonomy" id="5518"/>
    <lineage>
        <taxon>Eukaryota</taxon>
        <taxon>Fungi</taxon>
        <taxon>Dikarya</taxon>
        <taxon>Ascomycota</taxon>
        <taxon>Pezizomycotina</taxon>
        <taxon>Sordariomycetes</taxon>
        <taxon>Hypocreomycetidae</taxon>
        <taxon>Hypocreales</taxon>
        <taxon>Nectriaceae</taxon>
        <taxon>Fusarium</taxon>
    </lineage>
</organism>
<feature type="region of interest" description="Disordered" evidence="4">
    <location>
        <begin position="817"/>
        <end position="861"/>
    </location>
</feature>
<feature type="domain" description="Zn(2)-C6 fungal-type" evidence="5">
    <location>
        <begin position="28"/>
        <end position="85"/>
    </location>
</feature>
<evidence type="ECO:0000256" key="4">
    <source>
        <dbReference type="SAM" id="MobiDB-lite"/>
    </source>
</evidence>
<feature type="compositionally biased region" description="Gly residues" evidence="4">
    <location>
        <begin position="841"/>
        <end position="854"/>
    </location>
</feature>
<dbReference type="EMBL" id="CAJPIJ010000131">
    <property type="protein sequence ID" value="CAG1984424.1"/>
    <property type="molecule type" value="Genomic_DNA"/>
</dbReference>
<evidence type="ECO:0000259" key="5">
    <source>
        <dbReference type="SMART" id="SM00066"/>
    </source>
</evidence>
<dbReference type="AlphaFoldDB" id="A0A8H3KQ06"/>
<dbReference type="Proteomes" id="UP000746612">
    <property type="component" value="Unassembled WGS sequence"/>
</dbReference>
<feature type="compositionally biased region" description="Basic and acidic residues" evidence="4">
    <location>
        <begin position="52"/>
        <end position="68"/>
    </location>
</feature>
<dbReference type="SMART" id="SM00066">
    <property type="entry name" value="GAL4"/>
    <property type="match status" value="1"/>
</dbReference>
<dbReference type="PANTHER" id="PTHR31001">
    <property type="entry name" value="UNCHARACTERIZED TRANSCRIPTIONAL REGULATORY PROTEIN"/>
    <property type="match status" value="1"/>
</dbReference>
<accession>A0A8H3KQ06</accession>
<evidence type="ECO:0000256" key="3">
    <source>
        <dbReference type="ARBA" id="ARBA00023242"/>
    </source>
</evidence>
<dbReference type="GO" id="GO:0005634">
    <property type="term" value="C:nucleus"/>
    <property type="evidence" value="ECO:0007669"/>
    <property type="project" value="UniProtKB-SubCell"/>
</dbReference>
<name>A0A8H3KQ06_GIBZA</name>
<dbReference type="InterPro" id="IPR001138">
    <property type="entry name" value="Zn2Cys6_DnaBD"/>
</dbReference>
<dbReference type="InterPro" id="IPR050613">
    <property type="entry name" value="Sec_Metabolite_Reg"/>
</dbReference>
<feature type="region of interest" description="Disordered" evidence="4">
    <location>
        <begin position="1"/>
        <end position="24"/>
    </location>
</feature>
<keyword evidence="2" id="KW-0479">Metal-binding</keyword>
<dbReference type="CDD" id="cd12148">
    <property type="entry name" value="fungal_TF_MHR"/>
    <property type="match status" value="1"/>
</dbReference>
<dbReference type="InterPro" id="IPR007219">
    <property type="entry name" value="XnlR_reg_dom"/>
</dbReference>
<evidence type="ECO:0000313" key="7">
    <source>
        <dbReference type="EMBL" id="CAG1984424.1"/>
    </source>
</evidence>
<evidence type="ECO:0000259" key="6">
    <source>
        <dbReference type="SMART" id="SM00906"/>
    </source>
</evidence>
<evidence type="ECO:0000256" key="2">
    <source>
        <dbReference type="ARBA" id="ARBA00022723"/>
    </source>
</evidence>
<feature type="region of interest" description="Disordered" evidence="4">
    <location>
        <begin position="130"/>
        <end position="161"/>
    </location>
</feature>
<dbReference type="PANTHER" id="PTHR31001:SF49">
    <property type="entry name" value="ZN(II)2CYS6 TRANSCRIPTION FACTOR (EUROFUNG)"/>
    <property type="match status" value="1"/>
</dbReference>
<dbReference type="InterPro" id="IPR036864">
    <property type="entry name" value="Zn2-C6_fun-type_DNA-bd_sf"/>
</dbReference>
<feature type="compositionally biased region" description="Low complexity" evidence="4">
    <location>
        <begin position="130"/>
        <end position="139"/>
    </location>
</feature>
<feature type="domain" description="Xylanolytic transcriptional activator regulatory" evidence="6">
    <location>
        <begin position="370"/>
        <end position="444"/>
    </location>
</feature>
<proteinExistence type="predicted"/>
<dbReference type="Gene3D" id="4.10.240.10">
    <property type="entry name" value="Zn(2)-C6 fungal-type DNA-binding domain"/>
    <property type="match status" value="1"/>
</dbReference>
<dbReference type="SMART" id="SM00906">
    <property type="entry name" value="Fungal_trans"/>
    <property type="match status" value="1"/>
</dbReference>
<feature type="compositionally biased region" description="Polar residues" evidence="4">
    <location>
        <begin position="86"/>
        <end position="95"/>
    </location>
</feature>
<evidence type="ECO:0000256" key="1">
    <source>
        <dbReference type="ARBA" id="ARBA00004123"/>
    </source>
</evidence>
<gene>
    <name evidence="7" type="ORF">MDCFG202_LOCUS249907</name>
</gene>
<comment type="subcellular location">
    <subcellularLocation>
        <location evidence="1">Nucleus</location>
    </subcellularLocation>
</comment>